<dbReference type="InterPro" id="IPR031316">
    <property type="entry name" value="FlgM_C"/>
</dbReference>
<feature type="domain" description="Anti-sigma-28 factor FlgM C-terminal" evidence="10">
    <location>
        <begin position="40"/>
        <end position="94"/>
    </location>
</feature>
<accession>A0A9D2GTF8</accession>
<dbReference type="InterPro" id="IPR007412">
    <property type="entry name" value="FlgM"/>
</dbReference>
<keyword evidence="4" id="KW-1005">Bacterial flagellum biogenesis</keyword>
<evidence type="ECO:0000313" key="12">
    <source>
        <dbReference type="Proteomes" id="UP000824176"/>
    </source>
</evidence>
<dbReference type="Proteomes" id="UP000824176">
    <property type="component" value="Unassembled WGS sequence"/>
</dbReference>
<dbReference type="NCBIfam" id="TIGR03824">
    <property type="entry name" value="FlgM_jcvi"/>
    <property type="match status" value="1"/>
</dbReference>
<dbReference type="InterPro" id="IPR035890">
    <property type="entry name" value="Anti-sigma-28_factor_FlgM_sf"/>
</dbReference>
<feature type="region of interest" description="Disordered" evidence="9">
    <location>
        <begin position="1"/>
        <end position="49"/>
    </location>
</feature>
<gene>
    <name evidence="11" type="primary">flgM</name>
    <name evidence="11" type="ORF">H9804_03085</name>
</gene>
<sequence length="101" mass="11154">MRIDSNMMSGMDTLEQTSRKRNVEKVSTNESQNTSAVESDVVSISEKGKDVSEMTRTLKELPDVRADKIADLKERIANGTYNVSGKDIAAKIVNTALEDVF</sequence>
<dbReference type="GO" id="GO:0044781">
    <property type="term" value="P:bacterial-type flagellum organization"/>
    <property type="evidence" value="ECO:0007669"/>
    <property type="project" value="UniProtKB-KW"/>
</dbReference>
<keyword evidence="11" id="KW-0966">Cell projection</keyword>
<evidence type="ECO:0000256" key="4">
    <source>
        <dbReference type="ARBA" id="ARBA00022795"/>
    </source>
</evidence>
<evidence type="ECO:0000256" key="7">
    <source>
        <dbReference type="ARBA" id="ARBA00024739"/>
    </source>
</evidence>
<dbReference type="AlphaFoldDB" id="A0A9D2GTF8"/>
<keyword evidence="11" id="KW-0282">Flagellum</keyword>
<evidence type="ECO:0000256" key="1">
    <source>
        <dbReference type="ARBA" id="ARBA00005322"/>
    </source>
</evidence>
<dbReference type="GO" id="GO:0045892">
    <property type="term" value="P:negative regulation of DNA-templated transcription"/>
    <property type="evidence" value="ECO:0007669"/>
    <property type="project" value="InterPro"/>
</dbReference>
<evidence type="ECO:0000259" key="10">
    <source>
        <dbReference type="Pfam" id="PF04316"/>
    </source>
</evidence>
<evidence type="ECO:0000256" key="2">
    <source>
        <dbReference type="ARBA" id="ARBA00017823"/>
    </source>
</evidence>
<comment type="function">
    <text evidence="7">Responsible for the coupling of flagellin expression to flagellar assembly by preventing expression of the flagellin genes when a component of the middle class of proteins is defective. It negatively regulates flagellar genes by inhibiting the activity of FliA by directly binding to FliA.</text>
</comment>
<evidence type="ECO:0000313" key="11">
    <source>
        <dbReference type="EMBL" id="HIZ88906.1"/>
    </source>
</evidence>
<keyword evidence="5" id="KW-0805">Transcription regulation</keyword>
<evidence type="ECO:0000256" key="5">
    <source>
        <dbReference type="ARBA" id="ARBA00023015"/>
    </source>
</evidence>
<name>A0A9D2GTF8_9BACT</name>
<comment type="similarity">
    <text evidence="1">Belongs to the FlgM family.</text>
</comment>
<keyword evidence="3" id="KW-0678">Repressor</keyword>
<dbReference type="EMBL" id="DXAQ01000046">
    <property type="protein sequence ID" value="HIZ88906.1"/>
    <property type="molecule type" value="Genomic_DNA"/>
</dbReference>
<proteinExistence type="inferred from homology"/>
<evidence type="ECO:0000256" key="3">
    <source>
        <dbReference type="ARBA" id="ARBA00022491"/>
    </source>
</evidence>
<dbReference type="Pfam" id="PF04316">
    <property type="entry name" value="FlgM"/>
    <property type="match status" value="1"/>
</dbReference>
<comment type="caution">
    <text evidence="11">The sequence shown here is derived from an EMBL/GenBank/DDBJ whole genome shotgun (WGS) entry which is preliminary data.</text>
</comment>
<evidence type="ECO:0000256" key="6">
    <source>
        <dbReference type="ARBA" id="ARBA00023163"/>
    </source>
</evidence>
<evidence type="ECO:0000256" key="8">
    <source>
        <dbReference type="ARBA" id="ARBA00030117"/>
    </source>
</evidence>
<reference evidence="11" key="1">
    <citation type="journal article" date="2021" name="PeerJ">
        <title>Extensive microbial diversity within the chicken gut microbiome revealed by metagenomics and culture.</title>
        <authorList>
            <person name="Gilroy R."/>
            <person name="Ravi A."/>
            <person name="Getino M."/>
            <person name="Pursley I."/>
            <person name="Horton D.L."/>
            <person name="Alikhan N.F."/>
            <person name="Baker D."/>
            <person name="Gharbi K."/>
            <person name="Hall N."/>
            <person name="Watson M."/>
            <person name="Adriaenssens E.M."/>
            <person name="Foster-Nyarko E."/>
            <person name="Jarju S."/>
            <person name="Secka A."/>
            <person name="Antonio M."/>
            <person name="Oren A."/>
            <person name="Chaudhuri R.R."/>
            <person name="La Ragione R."/>
            <person name="Hildebrand F."/>
            <person name="Pallen M.J."/>
        </authorList>
    </citation>
    <scope>NUCLEOTIDE SEQUENCE</scope>
    <source>
        <strain evidence="11">ChiW4-1371</strain>
    </source>
</reference>
<keyword evidence="6" id="KW-0804">Transcription</keyword>
<protein>
    <recommendedName>
        <fullName evidence="2">Negative regulator of flagellin synthesis</fullName>
    </recommendedName>
    <alternativeName>
        <fullName evidence="8">Anti-sigma-28 factor</fullName>
    </alternativeName>
</protein>
<keyword evidence="11" id="KW-0969">Cilium</keyword>
<feature type="compositionally biased region" description="Polar residues" evidence="9">
    <location>
        <begin position="25"/>
        <end position="37"/>
    </location>
</feature>
<evidence type="ECO:0000256" key="9">
    <source>
        <dbReference type="SAM" id="MobiDB-lite"/>
    </source>
</evidence>
<organism evidence="11 12">
    <name type="scientific">Candidatus Mucispirillum faecigallinarum</name>
    <dbReference type="NCBI Taxonomy" id="2838699"/>
    <lineage>
        <taxon>Bacteria</taxon>
        <taxon>Pseudomonadati</taxon>
        <taxon>Deferribacterota</taxon>
        <taxon>Deferribacteres</taxon>
        <taxon>Deferribacterales</taxon>
        <taxon>Mucispirillaceae</taxon>
        <taxon>Mucispirillum</taxon>
    </lineage>
</organism>
<dbReference type="SUPFAM" id="SSF101498">
    <property type="entry name" value="Anti-sigma factor FlgM"/>
    <property type="match status" value="1"/>
</dbReference>
<reference evidence="11" key="2">
    <citation type="submission" date="2021-04" db="EMBL/GenBank/DDBJ databases">
        <authorList>
            <person name="Gilroy R."/>
        </authorList>
    </citation>
    <scope>NUCLEOTIDE SEQUENCE</scope>
    <source>
        <strain evidence="11">ChiW4-1371</strain>
    </source>
</reference>